<sequence>MANNQKKYEQRALKLNERKEAEVQKDKLSEEREEKCCVASTECGDPSVGSIIGVVIFNIIILSDVVK</sequence>
<organism evidence="2 3">
    <name type="scientific">Vibrio nereis</name>
    <dbReference type="NCBI Taxonomy" id="693"/>
    <lineage>
        <taxon>Bacteria</taxon>
        <taxon>Pseudomonadati</taxon>
        <taxon>Pseudomonadota</taxon>
        <taxon>Gammaproteobacteria</taxon>
        <taxon>Vibrionales</taxon>
        <taxon>Vibrionaceae</taxon>
        <taxon>Vibrio</taxon>
    </lineage>
</organism>
<dbReference type="EMBL" id="LHPJ01000007">
    <property type="protein sequence ID" value="KOO03574.1"/>
    <property type="molecule type" value="Genomic_DNA"/>
</dbReference>
<keyword evidence="1" id="KW-0175">Coiled coil</keyword>
<evidence type="ECO:0000256" key="1">
    <source>
        <dbReference type="SAM" id="Coils"/>
    </source>
</evidence>
<evidence type="ECO:0000313" key="2">
    <source>
        <dbReference type="EMBL" id="KOO03574.1"/>
    </source>
</evidence>
<gene>
    <name evidence="2" type="ORF">AKJ17_09515</name>
</gene>
<comment type="caution">
    <text evidence="2">The sequence shown here is derived from an EMBL/GenBank/DDBJ whole genome shotgun (WGS) entry which is preliminary data.</text>
</comment>
<protein>
    <submittedName>
        <fullName evidence="2">Uncharacterized protein</fullName>
    </submittedName>
</protein>
<dbReference type="RefSeq" id="WP_053395563.1">
    <property type="nucleotide sequence ID" value="NZ_CANLZT010000008.1"/>
</dbReference>
<dbReference type="PATRIC" id="fig|693.5.peg.1946"/>
<evidence type="ECO:0000313" key="3">
    <source>
        <dbReference type="Proteomes" id="UP000037515"/>
    </source>
</evidence>
<feature type="coiled-coil region" evidence="1">
    <location>
        <begin position="5"/>
        <end position="34"/>
    </location>
</feature>
<dbReference type="AlphaFoldDB" id="A0A0M0HNF7"/>
<keyword evidence="3" id="KW-1185">Reference proteome</keyword>
<dbReference type="Proteomes" id="UP000037515">
    <property type="component" value="Unassembled WGS sequence"/>
</dbReference>
<name>A0A0M0HNF7_VIBNE</name>
<accession>A0A0M0HNF7</accession>
<reference evidence="3" key="1">
    <citation type="submission" date="2015-08" db="EMBL/GenBank/DDBJ databases">
        <title>Vibrio galatheae sp. nov., a novel member of the Vibrionaceae family isolated from the Solomon Islands.</title>
        <authorList>
            <person name="Giubergia S."/>
            <person name="Machado H."/>
            <person name="Mateiu R.V."/>
            <person name="Gram L."/>
        </authorList>
    </citation>
    <scope>NUCLEOTIDE SEQUENCE [LARGE SCALE GENOMIC DNA]</scope>
    <source>
        <strain evidence="3">DSM 19584</strain>
    </source>
</reference>
<proteinExistence type="predicted"/>